<dbReference type="InterPro" id="IPR036640">
    <property type="entry name" value="ABC1_TM_sf"/>
</dbReference>
<reference evidence="7" key="1">
    <citation type="journal article" date="2014" name="Nat. Commun.">
        <title>The emerging biofuel crop Camelina sativa retains a highly undifferentiated hexaploid genome structure.</title>
        <authorList>
            <person name="Kagale S."/>
            <person name="Koh C."/>
            <person name="Nixon J."/>
            <person name="Bollina V."/>
            <person name="Clarke W.E."/>
            <person name="Tuteja R."/>
            <person name="Spillane C."/>
            <person name="Robinson S.J."/>
            <person name="Links M.G."/>
            <person name="Clarke C."/>
            <person name="Higgins E.E."/>
            <person name="Huebert T."/>
            <person name="Sharpe A.G."/>
            <person name="Parkin I.A."/>
        </authorList>
    </citation>
    <scope>NUCLEOTIDE SEQUENCE [LARGE SCALE GENOMIC DNA]</scope>
    <source>
        <strain evidence="7">cv. DH55</strain>
    </source>
</reference>
<comment type="subcellular location">
    <subcellularLocation>
        <location evidence="1">Membrane</location>
        <topology evidence="1">Multi-pass membrane protein</topology>
    </subcellularLocation>
</comment>
<evidence type="ECO:0000256" key="5">
    <source>
        <dbReference type="SAM" id="Phobius"/>
    </source>
</evidence>
<dbReference type="Pfam" id="PF00005">
    <property type="entry name" value="ABC_tran"/>
    <property type="match status" value="1"/>
</dbReference>
<dbReference type="InterPro" id="IPR027417">
    <property type="entry name" value="P-loop_NTPase"/>
</dbReference>
<dbReference type="PROSITE" id="PS50929">
    <property type="entry name" value="ABC_TM1F"/>
    <property type="match status" value="1"/>
</dbReference>
<feature type="domain" description="ABC transmembrane type-1" evidence="6">
    <location>
        <begin position="1"/>
        <end position="91"/>
    </location>
</feature>
<dbReference type="InterPro" id="IPR011527">
    <property type="entry name" value="ABC1_TM_dom"/>
</dbReference>
<dbReference type="PANTHER" id="PTHR24221:SF506">
    <property type="entry name" value="ABC TRANSPORTER B FAMILY MEMBER 4"/>
    <property type="match status" value="1"/>
</dbReference>
<reference evidence="8" key="2">
    <citation type="submission" date="2025-08" db="UniProtKB">
        <authorList>
            <consortium name="RefSeq"/>
        </authorList>
    </citation>
    <scope>IDENTIFICATION</scope>
    <source>
        <tissue evidence="8">Leaf</tissue>
    </source>
</reference>
<feature type="non-terminal residue" evidence="8">
    <location>
        <position position="362"/>
    </location>
</feature>
<dbReference type="Pfam" id="PF00664">
    <property type="entry name" value="ABC_membrane"/>
    <property type="match status" value="1"/>
</dbReference>
<keyword evidence="2 5" id="KW-0812">Transmembrane</keyword>
<dbReference type="CDD" id="cd18578">
    <property type="entry name" value="ABC_6TM_Pgp_ABCB1_D2_like"/>
    <property type="match status" value="1"/>
</dbReference>
<dbReference type="Gene3D" id="1.20.1560.10">
    <property type="entry name" value="ABC transporter type 1, transmembrane domain"/>
    <property type="match status" value="2"/>
</dbReference>
<keyword evidence="4 5" id="KW-0472">Membrane</keyword>
<dbReference type="InterPro" id="IPR017871">
    <property type="entry name" value="ABC_transporter-like_CS"/>
</dbReference>
<keyword evidence="3 5" id="KW-1133">Transmembrane helix</keyword>
<gene>
    <name evidence="8" type="primary">LOC104774264</name>
</gene>
<dbReference type="RefSeq" id="XP_010497210.1">
    <property type="nucleotide sequence ID" value="XM_010498908.1"/>
</dbReference>
<dbReference type="GeneID" id="104774264"/>
<dbReference type="Gene3D" id="3.40.50.300">
    <property type="entry name" value="P-loop containing nucleotide triphosphate hydrolases"/>
    <property type="match status" value="1"/>
</dbReference>
<evidence type="ECO:0000313" key="8">
    <source>
        <dbReference type="RefSeq" id="XP_010497210.1"/>
    </source>
</evidence>
<evidence type="ECO:0000256" key="3">
    <source>
        <dbReference type="ARBA" id="ARBA00022989"/>
    </source>
</evidence>
<feature type="transmembrane region" description="Helical" evidence="5">
    <location>
        <begin position="53"/>
        <end position="86"/>
    </location>
</feature>
<evidence type="ECO:0000256" key="4">
    <source>
        <dbReference type="ARBA" id="ARBA00023136"/>
    </source>
</evidence>
<dbReference type="PROSITE" id="PS00211">
    <property type="entry name" value="ABC_TRANSPORTER_1"/>
    <property type="match status" value="1"/>
</dbReference>
<dbReference type="InterPro" id="IPR039421">
    <property type="entry name" value="Type_1_exporter"/>
</dbReference>
<dbReference type="InterPro" id="IPR003439">
    <property type="entry name" value="ABC_transporter-like_ATP-bd"/>
</dbReference>
<sequence length="362" mass="39090">MCFEKVVHMEVGWFDEPENSSGTIGARLSADAATIRGLVGDALAQTVQNLSSILAGLIIAFLACWQLSFVVLAMLPLIALNGFLYMKFMTEDKVMKMYTKKCEGPMKTGIRQGIVSGIGFGFSFFVLFASYATSFYVGARLVDTVFFALTMAAMAISQSSSLSPDSSKADVAAASIFAIMDRESKIDPSVESGRVLENVKGDIELRHVSFKYPARPDVQIFQDLCLSIRAGKTVALVGESGSGKSTVIALLQRFYDPDSGEITLDGVEIKSLRLKWLRQQTGLVSQEPILFNETIRANIAYGKGGDASESEIVSSAELSNAHGFISGLQQGYDTMVGERGIQLSGGQKQRVAIARAIVKDPK</sequence>
<evidence type="ECO:0000256" key="2">
    <source>
        <dbReference type="ARBA" id="ARBA00022692"/>
    </source>
</evidence>
<evidence type="ECO:0000313" key="7">
    <source>
        <dbReference type="Proteomes" id="UP000694864"/>
    </source>
</evidence>
<feature type="transmembrane region" description="Helical" evidence="5">
    <location>
        <begin position="113"/>
        <end position="131"/>
    </location>
</feature>
<organism evidence="7 8">
    <name type="scientific">Camelina sativa</name>
    <name type="common">False flax</name>
    <name type="synonym">Myagrum sativum</name>
    <dbReference type="NCBI Taxonomy" id="90675"/>
    <lineage>
        <taxon>Eukaryota</taxon>
        <taxon>Viridiplantae</taxon>
        <taxon>Streptophyta</taxon>
        <taxon>Embryophyta</taxon>
        <taxon>Tracheophyta</taxon>
        <taxon>Spermatophyta</taxon>
        <taxon>Magnoliopsida</taxon>
        <taxon>eudicotyledons</taxon>
        <taxon>Gunneridae</taxon>
        <taxon>Pentapetalae</taxon>
        <taxon>rosids</taxon>
        <taxon>malvids</taxon>
        <taxon>Brassicales</taxon>
        <taxon>Brassicaceae</taxon>
        <taxon>Camelineae</taxon>
        <taxon>Camelina</taxon>
    </lineage>
</organism>
<accession>A0ABM0Y8J5</accession>
<dbReference type="SUPFAM" id="SSF52540">
    <property type="entry name" value="P-loop containing nucleoside triphosphate hydrolases"/>
    <property type="match status" value="1"/>
</dbReference>
<name>A0ABM0Y8J5_CAMSA</name>
<evidence type="ECO:0000259" key="6">
    <source>
        <dbReference type="PROSITE" id="PS50929"/>
    </source>
</evidence>
<evidence type="ECO:0000256" key="1">
    <source>
        <dbReference type="ARBA" id="ARBA00004141"/>
    </source>
</evidence>
<dbReference type="SUPFAM" id="SSF90123">
    <property type="entry name" value="ABC transporter transmembrane region"/>
    <property type="match status" value="1"/>
</dbReference>
<dbReference type="PANTHER" id="PTHR24221">
    <property type="entry name" value="ATP-BINDING CASSETTE SUB-FAMILY B"/>
    <property type="match status" value="1"/>
</dbReference>
<proteinExistence type="predicted"/>
<dbReference type="Proteomes" id="UP000694864">
    <property type="component" value="Unplaced"/>
</dbReference>
<keyword evidence="7" id="KW-1185">Reference proteome</keyword>
<protein>
    <submittedName>
        <fullName evidence="8">ABC transporter B family member 4-like</fullName>
    </submittedName>
</protein>